<evidence type="ECO:0000313" key="3">
    <source>
        <dbReference type="Proteomes" id="UP001254848"/>
    </source>
</evidence>
<protein>
    <submittedName>
        <fullName evidence="2">Sulfide/dihydroorotate dehydrogenase-like FAD/NAD-binding protein</fullName>
    </submittedName>
</protein>
<dbReference type="SUPFAM" id="SSF63380">
    <property type="entry name" value="Riboflavin synthase domain-like"/>
    <property type="match status" value="1"/>
</dbReference>
<dbReference type="CDD" id="cd06219">
    <property type="entry name" value="DHOD_e_trans_like1"/>
    <property type="match status" value="1"/>
</dbReference>
<dbReference type="InterPro" id="IPR001433">
    <property type="entry name" value="OxRdtase_FAD/NAD-bd"/>
</dbReference>
<dbReference type="Proteomes" id="UP001254848">
    <property type="component" value="Unassembled WGS sequence"/>
</dbReference>
<dbReference type="PIRSF" id="PIRSF006816">
    <property type="entry name" value="Cyc3_hyd_g"/>
    <property type="match status" value="1"/>
</dbReference>
<dbReference type="SUPFAM" id="SSF52343">
    <property type="entry name" value="Ferredoxin reductase-like, C-terminal NADP-linked domain"/>
    <property type="match status" value="1"/>
</dbReference>
<dbReference type="PANTHER" id="PTHR43513">
    <property type="entry name" value="DIHYDROOROTATE DEHYDROGENASE B (NAD(+)), ELECTRON TRANSFER SUBUNIT"/>
    <property type="match status" value="1"/>
</dbReference>
<proteinExistence type="predicted"/>
<dbReference type="InterPro" id="IPR019480">
    <property type="entry name" value="Dihydroorotate_DH_Fe-S-bd"/>
</dbReference>
<sequence>MYEIVKKEVLSPGVLLFDVAAPLIAKKCQPGQFVILRIDEDGERIPLTIADFDREAGTITLIFQEVGHTTRQLGTLNKGDGLLDLVGPLGKATHIDKFGTVVCVGGGIGVAPVYPIARAYKQAGNKVVSIIGARNADLLILEKEMAAVSDELIITTDDGSKGRKGLVIHPLQEMIDAGEKIDVVMAIGPVIMMRSVADVTRPYNIHTVVSLNPIMVDGTGMCGGCRVSVGEKNKFACVDGPEFDAHQVDFNGLMARQRMYHDHEKMERCGGGSCKCNK</sequence>
<reference evidence="2 3" key="1">
    <citation type="submission" date="2023-07" db="EMBL/GenBank/DDBJ databases">
        <title>The novel representative of Negativicutes class, Anaeroselena agilis gen. nov. sp. nov.</title>
        <authorList>
            <person name="Prokofeva M.I."/>
            <person name="Elcheninov A.G."/>
            <person name="Klyukina A."/>
            <person name="Kublanov I.V."/>
            <person name="Frolov E.N."/>
            <person name="Podosokorskaya O.A."/>
        </authorList>
    </citation>
    <scope>NUCLEOTIDE SEQUENCE [LARGE SCALE GENOMIC DNA]</scope>
    <source>
        <strain evidence="2 3">4137-cl</strain>
    </source>
</reference>
<dbReference type="Gene3D" id="3.40.50.80">
    <property type="entry name" value="Nucleotide-binding domain of ferredoxin-NADP reductase (FNR) module"/>
    <property type="match status" value="1"/>
</dbReference>
<dbReference type="InterPro" id="IPR012165">
    <property type="entry name" value="Cyt_c3_hydrogenase_gsu"/>
</dbReference>
<feature type="domain" description="FAD-binding FR-type" evidence="1">
    <location>
        <begin position="1"/>
        <end position="95"/>
    </location>
</feature>
<accession>A0ABU3NXC2</accession>
<gene>
    <name evidence="2" type="ORF">Q4T40_09385</name>
</gene>
<dbReference type="PROSITE" id="PS51384">
    <property type="entry name" value="FAD_FR"/>
    <property type="match status" value="1"/>
</dbReference>
<dbReference type="RefSeq" id="WP_413779962.1">
    <property type="nucleotide sequence ID" value="NZ_JAUOZS010000001.1"/>
</dbReference>
<comment type="caution">
    <text evidence="2">The sequence shown here is derived from an EMBL/GenBank/DDBJ whole genome shotgun (WGS) entry which is preliminary data.</text>
</comment>
<evidence type="ECO:0000259" key="1">
    <source>
        <dbReference type="PROSITE" id="PS51384"/>
    </source>
</evidence>
<dbReference type="Gene3D" id="2.40.30.10">
    <property type="entry name" value="Translation factors"/>
    <property type="match status" value="1"/>
</dbReference>
<name>A0ABU3NXC2_9FIRM</name>
<dbReference type="PANTHER" id="PTHR43513:SF3">
    <property type="entry name" value="DIHYDROOROTATE DEHYDROGENASE B (NAD(+)), ELECTRON TRANSFER SUBUNIT-RELATED"/>
    <property type="match status" value="1"/>
</dbReference>
<dbReference type="Pfam" id="PF10418">
    <property type="entry name" value="DHODB_Fe-S_bind"/>
    <property type="match status" value="1"/>
</dbReference>
<dbReference type="NCBIfam" id="NF004862">
    <property type="entry name" value="PRK06222.1"/>
    <property type="match status" value="1"/>
</dbReference>
<keyword evidence="3" id="KW-1185">Reference proteome</keyword>
<dbReference type="EMBL" id="JAUOZS010000001">
    <property type="protein sequence ID" value="MDT8901451.1"/>
    <property type="molecule type" value="Genomic_DNA"/>
</dbReference>
<dbReference type="InterPro" id="IPR017938">
    <property type="entry name" value="Riboflavin_synthase-like_b-brl"/>
</dbReference>
<dbReference type="InterPro" id="IPR039261">
    <property type="entry name" value="FNR_nucleotide-bd"/>
</dbReference>
<dbReference type="InterPro" id="IPR050353">
    <property type="entry name" value="PyrK_electron_transfer"/>
</dbReference>
<organism evidence="2 3">
    <name type="scientific">Anaeroselena agilis</name>
    <dbReference type="NCBI Taxonomy" id="3063788"/>
    <lineage>
        <taxon>Bacteria</taxon>
        <taxon>Bacillati</taxon>
        <taxon>Bacillota</taxon>
        <taxon>Negativicutes</taxon>
        <taxon>Acetonemataceae</taxon>
        <taxon>Anaeroselena</taxon>
    </lineage>
</organism>
<dbReference type="Pfam" id="PF00175">
    <property type="entry name" value="NAD_binding_1"/>
    <property type="match status" value="1"/>
</dbReference>
<evidence type="ECO:0000313" key="2">
    <source>
        <dbReference type="EMBL" id="MDT8901451.1"/>
    </source>
</evidence>
<dbReference type="InterPro" id="IPR017927">
    <property type="entry name" value="FAD-bd_FR_type"/>
</dbReference>